<dbReference type="InterPro" id="IPR004360">
    <property type="entry name" value="Glyas_Fos-R_dOase_dom"/>
</dbReference>
<protein>
    <submittedName>
        <fullName evidence="2">Glyoxalase/Bleomycin resistance /Dioxygenase superfamily protein</fullName>
    </submittedName>
</protein>
<comment type="caution">
    <text evidence="2">The sequence shown here is derived from an EMBL/GenBank/DDBJ whole genome shotgun (WGS) entry which is preliminary data.</text>
</comment>
<gene>
    <name evidence="2" type="ORF">DJ90_175</name>
</gene>
<dbReference type="PATRIC" id="fig|44252.3.peg.4438"/>
<dbReference type="InterPro" id="IPR029068">
    <property type="entry name" value="Glyas_Bleomycin-R_OHBP_Dase"/>
</dbReference>
<name>A0A090Z4U4_PAEMA</name>
<dbReference type="GeneID" id="77009229"/>
<dbReference type="GO" id="GO:0051213">
    <property type="term" value="F:dioxygenase activity"/>
    <property type="evidence" value="ECO:0007669"/>
    <property type="project" value="UniProtKB-KW"/>
</dbReference>
<evidence type="ECO:0000259" key="1">
    <source>
        <dbReference type="PROSITE" id="PS51819"/>
    </source>
</evidence>
<dbReference type="Pfam" id="PF00903">
    <property type="entry name" value="Glyoxalase"/>
    <property type="match status" value="1"/>
</dbReference>
<keyword evidence="2" id="KW-0560">Oxidoreductase</keyword>
<keyword evidence="3" id="KW-1185">Reference proteome</keyword>
<organism evidence="2 3">
    <name type="scientific">Paenibacillus macerans</name>
    <name type="common">Bacillus macerans</name>
    <dbReference type="NCBI Taxonomy" id="44252"/>
    <lineage>
        <taxon>Bacteria</taxon>
        <taxon>Bacillati</taxon>
        <taxon>Bacillota</taxon>
        <taxon>Bacilli</taxon>
        <taxon>Bacillales</taxon>
        <taxon>Paenibacillaceae</taxon>
        <taxon>Paenibacillus</taxon>
    </lineage>
</organism>
<feature type="domain" description="VOC" evidence="1">
    <location>
        <begin position="3"/>
        <end position="114"/>
    </location>
</feature>
<dbReference type="EMBL" id="JMQA01000038">
    <property type="protein sequence ID" value="KFN05637.1"/>
    <property type="molecule type" value="Genomic_DNA"/>
</dbReference>
<dbReference type="InterPro" id="IPR037523">
    <property type="entry name" value="VOC_core"/>
</dbReference>
<dbReference type="OrthoDB" id="9804944at2"/>
<sequence>MKGYDNFFLPVGDLKQAGYYYGQMLGLDVKFDFSAKGMLAYRIGREEPAVILKDTSHFPIAQPAIWFLVDDARRKYNELREKGVAFNSEPFAIATGTAVEFEDPFGNRLGITDYIKR</sequence>
<accession>A0A090Z4U4</accession>
<dbReference type="RefSeq" id="WP_036625617.1">
    <property type="nucleotide sequence ID" value="NZ_JAKOBR010000078.1"/>
</dbReference>
<proteinExistence type="predicted"/>
<dbReference type="STRING" id="44252.DJ90_175"/>
<dbReference type="AlphaFoldDB" id="A0A090Z4U4"/>
<dbReference type="SUPFAM" id="SSF54593">
    <property type="entry name" value="Glyoxalase/Bleomycin resistance protein/Dihydroxybiphenyl dioxygenase"/>
    <property type="match status" value="1"/>
</dbReference>
<dbReference type="HOGENOM" id="CLU_046006_10_3_9"/>
<dbReference type="PROSITE" id="PS51819">
    <property type="entry name" value="VOC"/>
    <property type="match status" value="1"/>
</dbReference>
<dbReference type="Gene3D" id="3.10.180.10">
    <property type="entry name" value="2,3-Dihydroxybiphenyl 1,2-Dioxygenase, domain 1"/>
    <property type="match status" value="1"/>
</dbReference>
<dbReference type="Proteomes" id="UP000029278">
    <property type="component" value="Unassembled WGS sequence"/>
</dbReference>
<keyword evidence="2" id="KW-0223">Dioxygenase</keyword>
<reference evidence="2 3" key="1">
    <citation type="submission" date="2014-04" db="EMBL/GenBank/DDBJ databases">
        <authorList>
            <person name="Bishop-Lilly K.A."/>
            <person name="Broomall S.M."/>
            <person name="Chain P.S."/>
            <person name="Chertkov O."/>
            <person name="Coyne S.R."/>
            <person name="Daligault H.E."/>
            <person name="Davenport K.W."/>
            <person name="Erkkila T."/>
            <person name="Frey K.G."/>
            <person name="Gibbons H.S."/>
            <person name="Gu W."/>
            <person name="Jaissle J."/>
            <person name="Johnson S.L."/>
            <person name="Koroleva G.I."/>
            <person name="Ladner J.T."/>
            <person name="Lo C.-C."/>
            <person name="Minogue T.D."/>
            <person name="Munk C."/>
            <person name="Palacios G.F."/>
            <person name="Redden C.L."/>
            <person name="Rosenzweig C.N."/>
            <person name="Scholz M.B."/>
            <person name="Teshima H."/>
            <person name="Xu Y."/>
        </authorList>
    </citation>
    <scope>NUCLEOTIDE SEQUENCE [LARGE SCALE GENOMIC DNA]</scope>
    <source>
        <strain evidence="2 3">8244</strain>
    </source>
</reference>
<evidence type="ECO:0000313" key="2">
    <source>
        <dbReference type="EMBL" id="KFN05637.1"/>
    </source>
</evidence>
<evidence type="ECO:0000313" key="3">
    <source>
        <dbReference type="Proteomes" id="UP000029278"/>
    </source>
</evidence>